<dbReference type="EMBL" id="JADGJD010000050">
    <property type="protein sequence ID" value="KAJ3056003.1"/>
    <property type="molecule type" value="Genomic_DNA"/>
</dbReference>
<protein>
    <submittedName>
        <fullName evidence="2">RIIa domain-containing protein 1</fullName>
    </submittedName>
</protein>
<accession>A0AAD5X4D6</accession>
<keyword evidence="3" id="KW-1185">Reference proteome</keyword>
<reference evidence="2" key="1">
    <citation type="submission" date="2020-05" db="EMBL/GenBank/DDBJ databases">
        <title>Phylogenomic resolution of chytrid fungi.</title>
        <authorList>
            <person name="Stajich J.E."/>
            <person name="Amses K."/>
            <person name="Simmons R."/>
            <person name="Seto K."/>
            <person name="Myers J."/>
            <person name="Bonds A."/>
            <person name="Quandt C.A."/>
            <person name="Barry K."/>
            <person name="Liu P."/>
            <person name="Grigoriev I."/>
            <person name="Longcore J.E."/>
            <person name="James T.Y."/>
        </authorList>
    </citation>
    <scope>NUCLEOTIDE SEQUENCE</scope>
    <source>
        <strain evidence="2">JEL0318</strain>
    </source>
</reference>
<proteinExistence type="predicted"/>
<dbReference type="AlphaFoldDB" id="A0AAD5X4D6"/>
<dbReference type="CDD" id="cd22971">
    <property type="entry name" value="DD_RIIAD1"/>
    <property type="match status" value="1"/>
</dbReference>
<sequence>MATTSEETLPPIPPPEPHQLIPTAMQHKLNADKIETRIKNERYLRSHPEISHILSYFLSQVLATQPTDIGSFAASFFSDRNLKSNVEQHRLETLEYDRNFGDNEL</sequence>
<evidence type="ECO:0000256" key="1">
    <source>
        <dbReference type="SAM" id="MobiDB-lite"/>
    </source>
</evidence>
<organism evidence="2 3">
    <name type="scientific">Rhizophlyctis rosea</name>
    <dbReference type="NCBI Taxonomy" id="64517"/>
    <lineage>
        <taxon>Eukaryota</taxon>
        <taxon>Fungi</taxon>
        <taxon>Fungi incertae sedis</taxon>
        <taxon>Chytridiomycota</taxon>
        <taxon>Chytridiomycota incertae sedis</taxon>
        <taxon>Chytridiomycetes</taxon>
        <taxon>Rhizophlyctidales</taxon>
        <taxon>Rhizophlyctidaceae</taxon>
        <taxon>Rhizophlyctis</taxon>
    </lineage>
</organism>
<evidence type="ECO:0000313" key="3">
    <source>
        <dbReference type="Proteomes" id="UP001212841"/>
    </source>
</evidence>
<dbReference type="PANTHER" id="PTHR15505:SF4">
    <property type="entry name" value="RIIA DOMAIN-CONTAINING PROTEIN 1"/>
    <property type="match status" value="1"/>
</dbReference>
<feature type="region of interest" description="Disordered" evidence="1">
    <location>
        <begin position="1"/>
        <end position="20"/>
    </location>
</feature>
<name>A0AAD5X4D6_9FUNG</name>
<gene>
    <name evidence="2" type="primary">RIIAD1</name>
    <name evidence="2" type="ORF">HK097_008492</name>
</gene>
<evidence type="ECO:0000313" key="2">
    <source>
        <dbReference type="EMBL" id="KAJ3056003.1"/>
    </source>
</evidence>
<comment type="caution">
    <text evidence="2">The sequence shown here is derived from an EMBL/GenBank/DDBJ whole genome shotgun (WGS) entry which is preliminary data.</text>
</comment>
<dbReference type="InterPro" id="IPR059162">
    <property type="entry name" value="RIIAD1"/>
</dbReference>
<dbReference type="PANTHER" id="PTHR15505">
    <property type="entry name" value="RIIA DOMAIN-CONTAINING PROTEIN 1"/>
    <property type="match status" value="1"/>
</dbReference>
<dbReference type="SUPFAM" id="SSF47391">
    <property type="entry name" value="Dimerization-anchoring domain of cAMP-dependent PK regulatory subunit"/>
    <property type="match status" value="1"/>
</dbReference>
<dbReference type="Proteomes" id="UP001212841">
    <property type="component" value="Unassembled WGS sequence"/>
</dbReference>